<gene>
    <name evidence="1" type="ORF">LCGC14_2737690</name>
</gene>
<protein>
    <submittedName>
        <fullName evidence="1">Uncharacterized protein</fullName>
    </submittedName>
</protein>
<proteinExistence type="predicted"/>
<name>A0A0F8Z5D1_9ZZZZ</name>
<evidence type="ECO:0000313" key="1">
    <source>
        <dbReference type="EMBL" id="KKK88977.1"/>
    </source>
</evidence>
<dbReference type="AlphaFoldDB" id="A0A0F8Z5D1"/>
<reference evidence="1" key="1">
    <citation type="journal article" date="2015" name="Nature">
        <title>Complex archaea that bridge the gap between prokaryotes and eukaryotes.</title>
        <authorList>
            <person name="Spang A."/>
            <person name="Saw J.H."/>
            <person name="Jorgensen S.L."/>
            <person name="Zaremba-Niedzwiedzka K."/>
            <person name="Martijn J."/>
            <person name="Lind A.E."/>
            <person name="van Eijk R."/>
            <person name="Schleper C."/>
            <person name="Guy L."/>
            <person name="Ettema T.J."/>
        </authorList>
    </citation>
    <scope>NUCLEOTIDE SEQUENCE</scope>
</reference>
<organism evidence="1">
    <name type="scientific">marine sediment metagenome</name>
    <dbReference type="NCBI Taxonomy" id="412755"/>
    <lineage>
        <taxon>unclassified sequences</taxon>
        <taxon>metagenomes</taxon>
        <taxon>ecological metagenomes</taxon>
    </lineage>
</organism>
<sequence length="59" mass="6985">MITAWNKDGKKLDIKDRSTQEEDLKQFRLMLALISQQYKELITKIVIETAEFKVTVEQK</sequence>
<dbReference type="EMBL" id="LAZR01049719">
    <property type="protein sequence ID" value="KKK88977.1"/>
    <property type="molecule type" value="Genomic_DNA"/>
</dbReference>
<accession>A0A0F8Z5D1</accession>
<comment type="caution">
    <text evidence="1">The sequence shown here is derived from an EMBL/GenBank/DDBJ whole genome shotgun (WGS) entry which is preliminary data.</text>
</comment>